<evidence type="ECO:0000256" key="3">
    <source>
        <dbReference type="ARBA" id="ARBA00023002"/>
    </source>
</evidence>
<dbReference type="AlphaFoldDB" id="W6QN69"/>
<evidence type="ECO:0000256" key="4">
    <source>
        <dbReference type="SAM" id="Phobius"/>
    </source>
</evidence>
<evidence type="ECO:0000313" key="6">
    <source>
        <dbReference type="Proteomes" id="UP000030686"/>
    </source>
</evidence>
<dbReference type="OrthoDB" id="47007at2759"/>
<dbReference type="STRING" id="1365484.W6QN69"/>
<proteinExistence type="inferred from homology"/>
<protein>
    <submittedName>
        <fullName evidence="5">Short-chain dehydrogenase/reductase SDR</fullName>
    </submittedName>
</protein>
<evidence type="ECO:0000256" key="1">
    <source>
        <dbReference type="ARBA" id="ARBA00006484"/>
    </source>
</evidence>
<dbReference type="PANTHER" id="PTHR48107:SF7">
    <property type="entry name" value="RE15974P"/>
    <property type="match status" value="1"/>
</dbReference>
<keyword evidence="4" id="KW-0472">Membrane</keyword>
<sequence length="245" mass="25573">MSLSGKVVLITGSSKGIGKATVLRLASEGASVIINYLSDEAAANNLVAQIGPDRALAVQADASNLSDLDRLVDSAVAKFGKIDILIPNAGILPMKDLENTTEADFDNAYNLMVKGPYFLAQKATKHMPSGGRVIFISTGITALSSVAPAYLLYASAKGAINQMARVMAKDLARKNIIVNAVAPGPTTTELFLKGKSEQVLNAVAGFSPFGRIGKPEEIANVIAFLCGEDSSWMSGQIVQVNGGMA</sequence>
<feature type="transmembrane region" description="Helical" evidence="4">
    <location>
        <begin position="133"/>
        <end position="153"/>
    </location>
</feature>
<dbReference type="Gene3D" id="3.40.50.720">
    <property type="entry name" value="NAD(P)-binding Rossmann-like Domain"/>
    <property type="match status" value="1"/>
</dbReference>
<dbReference type="InterPro" id="IPR036291">
    <property type="entry name" value="NAD(P)-bd_dom_sf"/>
</dbReference>
<dbReference type="PANTHER" id="PTHR48107">
    <property type="entry name" value="NADPH-DEPENDENT ALDEHYDE REDUCTASE-LIKE PROTEIN, CHLOROPLASTIC-RELATED"/>
    <property type="match status" value="1"/>
</dbReference>
<keyword evidence="6" id="KW-1185">Reference proteome</keyword>
<name>W6QN69_PENRF</name>
<keyword evidence="3" id="KW-0560">Oxidoreductase</keyword>
<dbReference type="EMBL" id="HG792021">
    <property type="protein sequence ID" value="CDM37825.1"/>
    <property type="molecule type" value="Genomic_DNA"/>
</dbReference>
<dbReference type="OMA" id="AEYMVAQ"/>
<dbReference type="Pfam" id="PF13561">
    <property type="entry name" value="adh_short_C2"/>
    <property type="match status" value="1"/>
</dbReference>
<dbReference type="PRINTS" id="PR00080">
    <property type="entry name" value="SDRFAMILY"/>
</dbReference>
<dbReference type="FunFam" id="3.40.50.720:FF:000084">
    <property type="entry name" value="Short-chain dehydrogenase reductase"/>
    <property type="match status" value="1"/>
</dbReference>
<accession>W6QN69</accession>
<gene>
    <name evidence="5" type="ORF">PROQFM164_S07g000173</name>
</gene>
<comment type="similarity">
    <text evidence="1">Belongs to the short-chain dehydrogenases/reductases (SDR) family.</text>
</comment>
<keyword evidence="4" id="KW-0812">Transmembrane</keyword>
<keyword evidence="2" id="KW-0521">NADP</keyword>
<evidence type="ECO:0000313" key="5">
    <source>
        <dbReference type="EMBL" id="CDM37825.1"/>
    </source>
</evidence>
<dbReference type="InterPro" id="IPR020904">
    <property type="entry name" value="Sc_DH/Rdtase_CS"/>
</dbReference>
<dbReference type="InterPro" id="IPR002347">
    <property type="entry name" value="SDR_fam"/>
</dbReference>
<dbReference type="Proteomes" id="UP000030686">
    <property type="component" value="Unassembled WGS sequence"/>
</dbReference>
<reference evidence="5" key="1">
    <citation type="journal article" date="2014" name="Nat. Commun.">
        <title>Multiple recent horizontal transfers of a large genomic region in cheese making fungi.</title>
        <authorList>
            <person name="Cheeseman K."/>
            <person name="Ropars J."/>
            <person name="Renault P."/>
            <person name="Dupont J."/>
            <person name="Gouzy J."/>
            <person name="Branca A."/>
            <person name="Abraham A.L."/>
            <person name="Ceppi M."/>
            <person name="Conseiller E."/>
            <person name="Debuchy R."/>
            <person name="Malagnac F."/>
            <person name="Goarin A."/>
            <person name="Silar P."/>
            <person name="Lacoste S."/>
            <person name="Sallet E."/>
            <person name="Bensimon A."/>
            <person name="Giraud T."/>
            <person name="Brygoo Y."/>
        </authorList>
    </citation>
    <scope>NUCLEOTIDE SEQUENCE [LARGE SCALE GENOMIC DNA]</scope>
    <source>
        <strain evidence="5">FM164</strain>
    </source>
</reference>
<dbReference type="SUPFAM" id="SSF51735">
    <property type="entry name" value="NAD(P)-binding Rossmann-fold domains"/>
    <property type="match status" value="1"/>
</dbReference>
<keyword evidence="4" id="KW-1133">Transmembrane helix</keyword>
<organism evidence="5 6">
    <name type="scientific">Penicillium roqueforti (strain FM164)</name>
    <dbReference type="NCBI Taxonomy" id="1365484"/>
    <lineage>
        <taxon>Eukaryota</taxon>
        <taxon>Fungi</taxon>
        <taxon>Dikarya</taxon>
        <taxon>Ascomycota</taxon>
        <taxon>Pezizomycotina</taxon>
        <taxon>Eurotiomycetes</taxon>
        <taxon>Eurotiomycetidae</taxon>
        <taxon>Eurotiales</taxon>
        <taxon>Aspergillaceae</taxon>
        <taxon>Penicillium</taxon>
    </lineage>
</organism>
<evidence type="ECO:0000256" key="2">
    <source>
        <dbReference type="ARBA" id="ARBA00022857"/>
    </source>
</evidence>
<dbReference type="PROSITE" id="PS00061">
    <property type="entry name" value="ADH_SHORT"/>
    <property type="match status" value="1"/>
</dbReference>
<dbReference type="GO" id="GO:0016614">
    <property type="term" value="F:oxidoreductase activity, acting on CH-OH group of donors"/>
    <property type="evidence" value="ECO:0007669"/>
    <property type="project" value="UniProtKB-ARBA"/>
</dbReference>
<dbReference type="PRINTS" id="PR00081">
    <property type="entry name" value="GDHRDH"/>
</dbReference>